<organism evidence="1 2">
    <name type="scientific">Sphingobium xenophagum</name>
    <dbReference type="NCBI Taxonomy" id="121428"/>
    <lineage>
        <taxon>Bacteria</taxon>
        <taxon>Pseudomonadati</taxon>
        <taxon>Pseudomonadota</taxon>
        <taxon>Alphaproteobacteria</taxon>
        <taxon>Sphingomonadales</taxon>
        <taxon>Sphingomonadaceae</taxon>
        <taxon>Sphingobium</taxon>
    </lineage>
</organism>
<dbReference type="RefSeq" id="WP_310225392.1">
    <property type="nucleotide sequence ID" value="NZ_JAVDWV010000011.1"/>
</dbReference>
<accession>A0ABU1X2J0</accession>
<sequence length="137" mass="14944">MAAQATRSYRLTMSECGLSLFLQCHSRFCTAAHDLLSYGNTLHAAVTLLAARDLDELVADLADPDIARLSGNMQHYVGAPQELGSLAREIREKVSRAGAIYAPSLSTVYVAAVSHMSIASERDMRRLCALLRYPQST</sequence>
<comment type="caution">
    <text evidence="1">The sequence shown here is derived from an EMBL/GenBank/DDBJ whole genome shotgun (WGS) entry which is preliminary data.</text>
</comment>
<keyword evidence="2" id="KW-1185">Reference proteome</keyword>
<gene>
    <name evidence="1" type="ORF">J2W40_002617</name>
</gene>
<reference evidence="1 2" key="1">
    <citation type="submission" date="2023-07" db="EMBL/GenBank/DDBJ databases">
        <title>Sorghum-associated microbial communities from plants grown in Nebraska, USA.</title>
        <authorList>
            <person name="Schachtman D."/>
        </authorList>
    </citation>
    <scope>NUCLEOTIDE SEQUENCE [LARGE SCALE GENOMIC DNA]</scope>
    <source>
        <strain evidence="1 2">4256</strain>
    </source>
</reference>
<dbReference type="EMBL" id="JAVDWV010000011">
    <property type="protein sequence ID" value="MDR7155781.1"/>
    <property type="molecule type" value="Genomic_DNA"/>
</dbReference>
<protein>
    <submittedName>
        <fullName evidence="1">Uncharacterized protein</fullName>
    </submittedName>
</protein>
<evidence type="ECO:0000313" key="1">
    <source>
        <dbReference type="EMBL" id="MDR7155781.1"/>
    </source>
</evidence>
<name>A0ABU1X2J0_SPHXE</name>
<dbReference type="Proteomes" id="UP001267638">
    <property type="component" value="Unassembled WGS sequence"/>
</dbReference>
<evidence type="ECO:0000313" key="2">
    <source>
        <dbReference type="Proteomes" id="UP001267638"/>
    </source>
</evidence>
<proteinExistence type="predicted"/>